<dbReference type="OrthoDB" id="9813412at2"/>
<evidence type="ECO:0000259" key="11">
    <source>
        <dbReference type="PROSITE" id="PS50112"/>
    </source>
</evidence>
<keyword evidence="8" id="KW-0175">Coiled coil</keyword>
<dbReference type="PROSITE" id="PS50112">
    <property type="entry name" value="PAS"/>
    <property type="match status" value="1"/>
</dbReference>
<evidence type="ECO:0000256" key="7">
    <source>
        <dbReference type="ARBA" id="ARBA00023136"/>
    </source>
</evidence>
<evidence type="ECO:0000256" key="4">
    <source>
        <dbReference type="ARBA" id="ARBA00022777"/>
    </source>
</evidence>
<feature type="domain" description="PAS" evidence="11">
    <location>
        <begin position="325"/>
        <end position="378"/>
    </location>
</feature>
<evidence type="ECO:0000313" key="14">
    <source>
        <dbReference type="EMBL" id="SAL61819.1"/>
    </source>
</evidence>
<dbReference type="PANTHER" id="PTHR24421:SF59">
    <property type="entry name" value="OXYGEN SENSOR HISTIDINE KINASE NREB"/>
    <property type="match status" value="1"/>
</dbReference>
<dbReference type="Pfam" id="PF02518">
    <property type="entry name" value="HATPase_c"/>
    <property type="match status" value="1"/>
</dbReference>
<evidence type="ECO:0000256" key="8">
    <source>
        <dbReference type="SAM" id="Coils"/>
    </source>
</evidence>
<dbReference type="InterPro" id="IPR042240">
    <property type="entry name" value="CHASE_sf"/>
</dbReference>
<dbReference type="AlphaFoldDB" id="A0A158J0D5"/>
<dbReference type="InterPro" id="IPR003594">
    <property type="entry name" value="HATPase_dom"/>
</dbReference>
<evidence type="ECO:0000256" key="3">
    <source>
        <dbReference type="ARBA" id="ARBA00022692"/>
    </source>
</evidence>
<dbReference type="InterPro" id="IPR035965">
    <property type="entry name" value="PAS-like_dom_sf"/>
</dbReference>
<dbReference type="GO" id="GO:0000155">
    <property type="term" value="F:phosphorelay sensor kinase activity"/>
    <property type="evidence" value="ECO:0007669"/>
    <property type="project" value="InterPro"/>
</dbReference>
<dbReference type="InterPro" id="IPR005467">
    <property type="entry name" value="His_kinase_dom"/>
</dbReference>
<dbReference type="PROSITE" id="PS50839">
    <property type="entry name" value="CHASE"/>
    <property type="match status" value="1"/>
</dbReference>
<evidence type="ECO:0000256" key="9">
    <source>
        <dbReference type="SAM" id="Phobius"/>
    </source>
</evidence>
<comment type="subcellular location">
    <subcellularLocation>
        <location evidence="1">Membrane</location>
    </subcellularLocation>
</comment>
<dbReference type="Gene3D" id="3.30.565.10">
    <property type="entry name" value="Histidine kinase-like ATPase, C-terminal domain"/>
    <property type="match status" value="1"/>
</dbReference>
<dbReference type="EMBL" id="FCNW02000049">
    <property type="protein sequence ID" value="SAL61819.1"/>
    <property type="molecule type" value="Genomic_DNA"/>
</dbReference>
<dbReference type="Gene3D" id="1.20.5.1930">
    <property type="match status" value="1"/>
</dbReference>
<organism evidence="14 15">
    <name type="scientific">Caballeronia humi</name>
    <dbReference type="NCBI Taxonomy" id="326474"/>
    <lineage>
        <taxon>Bacteria</taxon>
        <taxon>Pseudomonadati</taxon>
        <taxon>Pseudomonadota</taxon>
        <taxon>Betaproteobacteria</taxon>
        <taxon>Burkholderiales</taxon>
        <taxon>Burkholderiaceae</taxon>
        <taxon>Caballeronia</taxon>
    </lineage>
</organism>
<keyword evidence="15" id="KW-1185">Reference proteome</keyword>
<feature type="transmembrane region" description="Helical" evidence="9">
    <location>
        <begin position="27"/>
        <end position="48"/>
    </location>
</feature>
<dbReference type="GO" id="GO:0046983">
    <property type="term" value="F:protein dimerization activity"/>
    <property type="evidence" value="ECO:0007669"/>
    <property type="project" value="InterPro"/>
</dbReference>
<dbReference type="CDD" id="cd16917">
    <property type="entry name" value="HATPase_UhpB-NarQ-NarX-like"/>
    <property type="match status" value="1"/>
</dbReference>
<keyword evidence="6" id="KW-0902">Two-component regulatory system</keyword>
<evidence type="ECO:0000256" key="6">
    <source>
        <dbReference type="ARBA" id="ARBA00023012"/>
    </source>
</evidence>
<dbReference type="Proteomes" id="UP000054977">
    <property type="component" value="Unassembled WGS sequence"/>
</dbReference>
<dbReference type="SUPFAM" id="SSF55874">
    <property type="entry name" value="ATPase domain of HSP90 chaperone/DNA topoisomerase II/histidine kinase"/>
    <property type="match status" value="1"/>
</dbReference>
<dbReference type="SMART" id="SM01079">
    <property type="entry name" value="CHASE"/>
    <property type="match status" value="1"/>
</dbReference>
<dbReference type="NCBIfam" id="TIGR00229">
    <property type="entry name" value="sensory_box"/>
    <property type="match status" value="1"/>
</dbReference>
<evidence type="ECO:0000259" key="12">
    <source>
        <dbReference type="PROSITE" id="PS50113"/>
    </source>
</evidence>
<dbReference type="Pfam" id="PF13426">
    <property type="entry name" value="PAS_9"/>
    <property type="match status" value="1"/>
</dbReference>
<feature type="domain" description="Histidine kinase" evidence="10">
    <location>
        <begin position="475"/>
        <end position="674"/>
    </location>
</feature>
<dbReference type="STRING" id="326474.AWB65_05654"/>
<dbReference type="SMART" id="SM00091">
    <property type="entry name" value="PAS"/>
    <property type="match status" value="1"/>
</dbReference>
<dbReference type="Pfam" id="PF03924">
    <property type="entry name" value="CHASE"/>
    <property type="match status" value="1"/>
</dbReference>
<name>A0A158J0D5_9BURK</name>
<evidence type="ECO:0000313" key="15">
    <source>
        <dbReference type="Proteomes" id="UP000054977"/>
    </source>
</evidence>
<evidence type="ECO:0000259" key="10">
    <source>
        <dbReference type="PROSITE" id="PS50109"/>
    </source>
</evidence>
<dbReference type="InterPro" id="IPR036890">
    <property type="entry name" value="HATPase_C_sf"/>
</dbReference>
<keyword evidence="2" id="KW-0808">Transferase</keyword>
<keyword evidence="7 9" id="KW-0472">Membrane</keyword>
<reference evidence="14" key="1">
    <citation type="submission" date="2016-01" db="EMBL/GenBank/DDBJ databases">
        <authorList>
            <person name="Peeters C."/>
        </authorList>
    </citation>
    <scope>NUCLEOTIDE SEQUENCE [LARGE SCALE GENOMIC DNA]</scope>
    <source>
        <strain evidence="14">LMG 22934</strain>
    </source>
</reference>
<dbReference type="GO" id="GO:0016020">
    <property type="term" value="C:membrane"/>
    <property type="evidence" value="ECO:0007669"/>
    <property type="project" value="UniProtKB-SubCell"/>
</dbReference>
<feature type="transmembrane region" description="Helical" evidence="9">
    <location>
        <begin position="285"/>
        <end position="305"/>
    </location>
</feature>
<dbReference type="InterPro" id="IPR000700">
    <property type="entry name" value="PAS-assoc_C"/>
</dbReference>
<dbReference type="InterPro" id="IPR006189">
    <property type="entry name" value="CHASE_dom"/>
</dbReference>
<feature type="domain" description="PAC" evidence="12">
    <location>
        <begin position="400"/>
        <end position="453"/>
    </location>
</feature>
<dbReference type="PROSITE" id="PS50109">
    <property type="entry name" value="HIS_KIN"/>
    <property type="match status" value="1"/>
</dbReference>
<dbReference type="Pfam" id="PF07730">
    <property type="entry name" value="HisKA_3"/>
    <property type="match status" value="1"/>
</dbReference>
<keyword evidence="4 14" id="KW-0418">Kinase</keyword>
<keyword evidence="5 9" id="KW-1133">Transmembrane helix</keyword>
<gene>
    <name evidence="14" type="ORF">AWB65_05654</name>
</gene>
<dbReference type="CDD" id="cd00130">
    <property type="entry name" value="PAS"/>
    <property type="match status" value="1"/>
</dbReference>
<evidence type="ECO:0000259" key="13">
    <source>
        <dbReference type="PROSITE" id="PS50839"/>
    </source>
</evidence>
<feature type="coiled-coil region" evidence="8">
    <location>
        <begin position="444"/>
        <end position="475"/>
    </location>
</feature>
<proteinExistence type="predicted"/>
<evidence type="ECO:0000256" key="2">
    <source>
        <dbReference type="ARBA" id="ARBA00022679"/>
    </source>
</evidence>
<sequence length="682" mass="74204">MASHGKSPGHTLYSQATQRLGAFRRPVPLAILTLILVLAAVVGLWRYVNEASLQTAQARIDRRALRITSDALRELNVMENVLRGASGLLETDLSITQKEWRGYVSHLHLADTLPMVRALGFATANGRFAPISMMTPTGSGIPAVGFDLLGDTARHASLDRAAGTATAALHAIPGDNRVDFELYLPFYKSIEAEGRANVAGFVIAVADVERLFDTVTRREPRVELEVFSGTPATLLYSSNTFGAAAGPTPLVRKTMTLNFGGEPLTLTYSATAEMLGPNDDNASTAVLVGGTASALLLGAIVFLLARDRTGMSGATARASTQSTLNEARMMGIIRSSMEAIITIDENQRIVIFNPTAEQVFDCSAMDAIGASLSRFIPERFRADHARHVRQFGVTGVSDRQMGKLRVLFGLRANGEEFPIEASISQIDDGTGKLYTVMLRDVTERVKADNALRRSRAELRDLSENLQNVREEEKTRIARELHDDLGQQLTALKMDLSSVEQLIQADSSAGGEIIRQLRGMRSLVDKTVASLRRIAADQRPVMLDDLGLIPAIEWLANDFTSRYGINVERHIEPAAIEFNRMAATTVFRIVQEALTNVARHAEASRVTLTIRSDGGHCILRISDDGHGAAKLDAPQRRSFGLLGMRERARILGGSISIDTEPGQGFAVTVTFPVKALQQEETHP</sequence>
<keyword evidence="3 9" id="KW-0812">Transmembrane</keyword>
<evidence type="ECO:0000256" key="1">
    <source>
        <dbReference type="ARBA" id="ARBA00004370"/>
    </source>
</evidence>
<dbReference type="Gene3D" id="3.30.450.20">
    <property type="entry name" value="PAS domain"/>
    <property type="match status" value="1"/>
</dbReference>
<feature type="domain" description="CHASE" evidence="13">
    <location>
        <begin position="129"/>
        <end position="217"/>
    </location>
</feature>
<evidence type="ECO:0000256" key="5">
    <source>
        <dbReference type="ARBA" id="ARBA00022989"/>
    </source>
</evidence>
<comment type="caution">
    <text evidence="14">The sequence shown here is derived from an EMBL/GenBank/DDBJ whole genome shotgun (WGS) entry which is preliminary data.</text>
</comment>
<dbReference type="RefSeq" id="WP_087670300.1">
    <property type="nucleotide sequence ID" value="NZ_FCNW02000049.1"/>
</dbReference>
<accession>A0A158J0D5</accession>
<dbReference type="PANTHER" id="PTHR24421">
    <property type="entry name" value="NITRATE/NITRITE SENSOR PROTEIN NARX-RELATED"/>
    <property type="match status" value="1"/>
</dbReference>
<dbReference type="InterPro" id="IPR050482">
    <property type="entry name" value="Sensor_HK_TwoCompSys"/>
</dbReference>
<dbReference type="SUPFAM" id="SSF55785">
    <property type="entry name" value="PYP-like sensor domain (PAS domain)"/>
    <property type="match status" value="1"/>
</dbReference>
<dbReference type="PROSITE" id="PS50113">
    <property type="entry name" value="PAC"/>
    <property type="match status" value="1"/>
</dbReference>
<dbReference type="InterPro" id="IPR011712">
    <property type="entry name" value="Sig_transdc_His_kin_sub3_dim/P"/>
</dbReference>
<protein>
    <submittedName>
        <fullName evidence="14">Sensory box histidine kinase/response regulator</fullName>
    </submittedName>
</protein>
<dbReference type="SMART" id="SM00387">
    <property type="entry name" value="HATPase_c"/>
    <property type="match status" value="1"/>
</dbReference>
<dbReference type="Gene3D" id="3.30.450.350">
    <property type="entry name" value="CHASE domain"/>
    <property type="match status" value="1"/>
</dbReference>
<dbReference type="InterPro" id="IPR000014">
    <property type="entry name" value="PAS"/>
</dbReference>